<sequence>MADLHVTNRFIIAEADLNWSASRSGGPGGQNVNKVNSKVTLRWKPLPQTGFDEFWCKRFVTQFGTRINKEGEMVLHSETTRDQSRNLADARERLVSMLLGCRVPPKKRNATRPTLGSKRRRLEGKRQQSEKKRMRGKPRMDD</sequence>
<organism evidence="3 4">
    <name type="scientific">Rhodopirellula islandica</name>
    <dbReference type="NCBI Taxonomy" id="595434"/>
    <lineage>
        <taxon>Bacteria</taxon>
        <taxon>Pseudomonadati</taxon>
        <taxon>Planctomycetota</taxon>
        <taxon>Planctomycetia</taxon>
        <taxon>Pirellulales</taxon>
        <taxon>Pirellulaceae</taxon>
        <taxon>Rhodopirellula</taxon>
    </lineage>
</organism>
<dbReference type="Gene3D" id="3.30.160.20">
    <property type="match status" value="1"/>
</dbReference>
<keyword evidence="4" id="KW-1185">Reference proteome</keyword>
<dbReference type="NCBIfam" id="NF006718">
    <property type="entry name" value="PRK09256.1"/>
    <property type="match status" value="1"/>
</dbReference>
<feature type="compositionally biased region" description="Basic residues" evidence="1">
    <location>
        <begin position="132"/>
        <end position="142"/>
    </location>
</feature>
<dbReference type="GO" id="GO:0003747">
    <property type="term" value="F:translation release factor activity"/>
    <property type="evidence" value="ECO:0007669"/>
    <property type="project" value="InterPro"/>
</dbReference>
<dbReference type="SUPFAM" id="SSF110916">
    <property type="entry name" value="Peptidyl-tRNA hydrolase domain-like"/>
    <property type="match status" value="1"/>
</dbReference>
<dbReference type="AlphaFoldDB" id="A0A0J1BF75"/>
<dbReference type="OrthoDB" id="9815709at2"/>
<dbReference type="GO" id="GO:0072344">
    <property type="term" value="P:rescue of stalled ribosome"/>
    <property type="evidence" value="ECO:0007669"/>
    <property type="project" value="TreeGrafter"/>
</dbReference>
<evidence type="ECO:0000313" key="3">
    <source>
        <dbReference type="EMBL" id="KLU05166.1"/>
    </source>
</evidence>
<comment type="caution">
    <text evidence="3">The sequence shown here is derived from an EMBL/GenBank/DDBJ whole genome shotgun (WGS) entry which is preliminary data.</text>
</comment>
<dbReference type="PATRIC" id="fig|595434.4.peg.2792"/>
<dbReference type="EMBL" id="LECT01000023">
    <property type="protein sequence ID" value="KLU05166.1"/>
    <property type="molecule type" value="Genomic_DNA"/>
</dbReference>
<proteinExistence type="predicted"/>
<feature type="domain" description="Prokaryotic-type class I peptide chain release factors" evidence="2">
    <location>
        <begin position="23"/>
        <end position="39"/>
    </location>
</feature>
<dbReference type="Proteomes" id="UP000036367">
    <property type="component" value="Unassembled WGS sequence"/>
</dbReference>
<feature type="region of interest" description="Disordered" evidence="1">
    <location>
        <begin position="102"/>
        <end position="142"/>
    </location>
</feature>
<evidence type="ECO:0000256" key="1">
    <source>
        <dbReference type="SAM" id="MobiDB-lite"/>
    </source>
</evidence>
<evidence type="ECO:0000313" key="4">
    <source>
        <dbReference type="Proteomes" id="UP000036367"/>
    </source>
</evidence>
<keyword evidence="3" id="KW-0378">Hydrolase</keyword>
<dbReference type="PANTHER" id="PTHR47814">
    <property type="entry name" value="PEPTIDYL-TRNA HYDROLASE ARFB"/>
    <property type="match status" value="1"/>
</dbReference>
<dbReference type="Pfam" id="PF00472">
    <property type="entry name" value="RF-1"/>
    <property type="match status" value="1"/>
</dbReference>
<dbReference type="STRING" id="595434.RISK_002928"/>
<protein>
    <submittedName>
        <fullName evidence="3">Peptidyl-tRNA hydrolase domain protein</fullName>
    </submittedName>
</protein>
<dbReference type="PROSITE" id="PS00745">
    <property type="entry name" value="RF_PROK_I"/>
    <property type="match status" value="1"/>
</dbReference>
<dbReference type="RefSeq" id="WP_047814503.1">
    <property type="nucleotide sequence ID" value="NZ_LECT01000023.1"/>
</dbReference>
<evidence type="ECO:0000259" key="2">
    <source>
        <dbReference type="PROSITE" id="PS00745"/>
    </source>
</evidence>
<gene>
    <name evidence="3" type="ORF">RISK_002928</name>
</gene>
<dbReference type="PANTHER" id="PTHR47814:SF1">
    <property type="entry name" value="PEPTIDYL-TRNA HYDROLASE ARFB"/>
    <property type="match status" value="1"/>
</dbReference>
<dbReference type="GO" id="GO:0043022">
    <property type="term" value="F:ribosome binding"/>
    <property type="evidence" value="ECO:0007669"/>
    <property type="project" value="TreeGrafter"/>
</dbReference>
<reference evidence="3" key="1">
    <citation type="submission" date="2015-05" db="EMBL/GenBank/DDBJ databases">
        <title>Permanent draft genome of Rhodopirellula islandicus K833.</title>
        <authorList>
            <person name="Kizina J."/>
            <person name="Richter M."/>
            <person name="Glockner F.O."/>
            <person name="Harder J."/>
        </authorList>
    </citation>
    <scope>NUCLEOTIDE SEQUENCE [LARGE SCALE GENOMIC DNA]</scope>
    <source>
        <strain evidence="3">K833</strain>
    </source>
</reference>
<name>A0A0J1BF75_RHOIS</name>
<accession>A0A0J1BF75</accession>
<dbReference type="GO" id="GO:0004045">
    <property type="term" value="F:peptidyl-tRNA hydrolase activity"/>
    <property type="evidence" value="ECO:0007669"/>
    <property type="project" value="TreeGrafter"/>
</dbReference>
<dbReference type="InterPro" id="IPR000352">
    <property type="entry name" value="Pep_chain_release_fac_I"/>
</dbReference>